<sequence>MLHHVEINASDLLVTREFYDALLPDLGYELYQEWPLGFSYKYGATYLVFVQTEAAFIHSGYHRKATGLNHLAFHAESRRQVDELTDKMRRRNARMLYEDRHPYAGGPQYYALFVEGPDRLKIEIVAPE</sequence>
<name>A0ABT8N2A2_9BACL</name>
<dbReference type="PANTHER" id="PTHR36113:SF6">
    <property type="entry name" value="FOSFOMYCIN RESISTANCE PROTEIN FOSX"/>
    <property type="match status" value="1"/>
</dbReference>
<dbReference type="InterPro" id="IPR051332">
    <property type="entry name" value="Fosfomycin_Res_Enzymes"/>
</dbReference>
<reference evidence="3 4" key="1">
    <citation type="submission" date="2023-06" db="EMBL/GenBank/DDBJ databases">
        <title>Novel species in genus Planococcus.</title>
        <authorList>
            <person name="Ning S."/>
        </authorList>
    </citation>
    <scope>NUCLEOTIDE SEQUENCE [LARGE SCALE GENOMIC DNA]</scope>
    <source>
        <strain evidence="3 4">N028</strain>
    </source>
</reference>
<dbReference type="InterPro" id="IPR029068">
    <property type="entry name" value="Glyas_Bleomycin-R_OHBP_Dase"/>
</dbReference>
<evidence type="ECO:0000256" key="1">
    <source>
        <dbReference type="ARBA" id="ARBA00022723"/>
    </source>
</evidence>
<dbReference type="SUPFAM" id="SSF54593">
    <property type="entry name" value="Glyoxalase/Bleomycin resistance protein/Dihydroxybiphenyl dioxygenase"/>
    <property type="match status" value="1"/>
</dbReference>
<organism evidence="3 4">
    <name type="scientific">Planococcus shixiaomingii</name>
    <dbReference type="NCBI Taxonomy" id="3058393"/>
    <lineage>
        <taxon>Bacteria</taxon>
        <taxon>Bacillati</taxon>
        <taxon>Bacillota</taxon>
        <taxon>Bacilli</taxon>
        <taxon>Bacillales</taxon>
        <taxon>Caryophanaceae</taxon>
        <taxon>Planococcus</taxon>
    </lineage>
</organism>
<feature type="domain" description="VOC" evidence="2">
    <location>
        <begin position="1"/>
        <end position="127"/>
    </location>
</feature>
<dbReference type="Proteomes" id="UP001172055">
    <property type="component" value="Unassembled WGS sequence"/>
</dbReference>
<evidence type="ECO:0000259" key="2">
    <source>
        <dbReference type="PROSITE" id="PS51819"/>
    </source>
</evidence>
<dbReference type="InterPro" id="IPR004360">
    <property type="entry name" value="Glyas_Fos-R_dOase_dom"/>
</dbReference>
<protein>
    <recommendedName>
        <fullName evidence="2">VOC domain-containing protein</fullName>
    </recommendedName>
</protein>
<evidence type="ECO:0000313" key="4">
    <source>
        <dbReference type="Proteomes" id="UP001172055"/>
    </source>
</evidence>
<dbReference type="Gene3D" id="3.10.180.10">
    <property type="entry name" value="2,3-Dihydroxybiphenyl 1,2-Dioxygenase, domain 1"/>
    <property type="match status" value="1"/>
</dbReference>
<accession>A0ABT8N2A2</accession>
<comment type="caution">
    <text evidence="3">The sequence shown here is derived from an EMBL/GenBank/DDBJ whole genome shotgun (WGS) entry which is preliminary data.</text>
</comment>
<keyword evidence="1" id="KW-0479">Metal-binding</keyword>
<dbReference type="EMBL" id="JAUJWV010000001">
    <property type="protein sequence ID" value="MDN7242025.1"/>
    <property type="molecule type" value="Genomic_DNA"/>
</dbReference>
<dbReference type="InterPro" id="IPR037523">
    <property type="entry name" value="VOC_core"/>
</dbReference>
<evidence type="ECO:0000313" key="3">
    <source>
        <dbReference type="EMBL" id="MDN7242025.1"/>
    </source>
</evidence>
<gene>
    <name evidence="3" type="ORF">QWY14_09460</name>
</gene>
<dbReference type="RefSeq" id="WP_301723565.1">
    <property type="nucleotide sequence ID" value="NZ_JAUJWV010000001.1"/>
</dbReference>
<proteinExistence type="predicted"/>
<keyword evidence="4" id="KW-1185">Reference proteome</keyword>
<dbReference type="PANTHER" id="PTHR36113">
    <property type="entry name" value="LYASE, PUTATIVE-RELATED-RELATED"/>
    <property type="match status" value="1"/>
</dbReference>
<dbReference type="PROSITE" id="PS51819">
    <property type="entry name" value="VOC"/>
    <property type="match status" value="1"/>
</dbReference>
<dbReference type="Pfam" id="PF00903">
    <property type="entry name" value="Glyoxalase"/>
    <property type="match status" value="1"/>
</dbReference>